<proteinExistence type="predicted"/>
<name>A0A3M7QAN1_BRAPC</name>
<dbReference type="Proteomes" id="UP000276133">
    <property type="component" value="Unassembled WGS sequence"/>
</dbReference>
<dbReference type="EMBL" id="REGN01006741">
    <property type="protein sequence ID" value="RNA08460.1"/>
    <property type="molecule type" value="Genomic_DNA"/>
</dbReference>
<protein>
    <submittedName>
        <fullName evidence="1">Uncharacterized protein</fullName>
    </submittedName>
</protein>
<keyword evidence="2" id="KW-1185">Reference proteome</keyword>
<reference evidence="1 2" key="1">
    <citation type="journal article" date="2018" name="Sci. Rep.">
        <title>Genomic signatures of local adaptation to the degree of environmental predictability in rotifers.</title>
        <authorList>
            <person name="Franch-Gras L."/>
            <person name="Hahn C."/>
            <person name="Garcia-Roger E.M."/>
            <person name="Carmona M.J."/>
            <person name="Serra M."/>
            <person name="Gomez A."/>
        </authorList>
    </citation>
    <scope>NUCLEOTIDE SEQUENCE [LARGE SCALE GENOMIC DNA]</scope>
    <source>
        <strain evidence="1">HYR1</strain>
    </source>
</reference>
<organism evidence="1 2">
    <name type="scientific">Brachionus plicatilis</name>
    <name type="common">Marine rotifer</name>
    <name type="synonym">Brachionus muelleri</name>
    <dbReference type="NCBI Taxonomy" id="10195"/>
    <lineage>
        <taxon>Eukaryota</taxon>
        <taxon>Metazoa</taxon>
        <taxon>Spiralia</taxon>
        <taxon>Gnathifera</taxon>
        <taxon>Rotifera</taxon>
        <taxon>Eurotatoria</taxon>
        <taxon>Monogononta</taxon>
        <taxon>Pseudotrocha</taxon>
        <taxon>Ploima</taxon>
        <taxon>Brachionidae</taxon>
        <taxon>Brachionus</taxon>
    </lineage>
</organism>
<dbReference type="AlphaFoldDB" id="A0A3M7QAN1"/>
<evidence type="ECO:0000313" key="1">
    <source>
        <dbReference type="EMBL" id="RNA08460.1"/>
    </source>
</evidence>
<comment type="caution">
    <text evidence="1">The sequence shown here is derived from an EMBL/GenBank/DDBJ whole genome shotgun (WGS) entry which is preliminary data.</text>
</comment>
<gene>
    <name evidence="1" type="ORF">BpHYR1_026934</name>
</gene>
<evidence type="ECO:0000313" key="2">
    <source>
        <dbReference type="Proteomes" id="UP000276133"/>
    </source>
</evidence>
<accession>A0A3M7QAN1</accession>
<sequence length="134" mass="15897">MLTMLIFNSITLEIMQIFILITKIKFKKNPQHNFFTIKTDYKLTSIQNKEIPNFIEFVGPSIEIKSDLKKFSKIFMSWSNEFMLDPIILGLINSTATKNGFYWFNSNKSDIERYGDWSNLWLLEVLDQKNQIKK</sequence>